<feature type="domain" description="Major facilitator superfamily (MFS) profile" evidence="7">
    <location>
        <begin position="29"/>
        <end position="435"/>
    </location>
</feature>
<keyword evidence="5 6" id="KW-0472">Membrane</keyword>
<dbReference type="Proteomes" id="UP000196655">
    <property type="component" value="Unassembled WGS sequence"/>
</dbReference>
<feature type="transmembrane region" description="Helical" evidence="6">
    <location>
        <begin position="322"/>
        <end position="339"/>
    </location>
</feature>
<evidence type="ECO:0000256" key="3">
    <source>
        <dbReference type="ARBA" id="ARBA00022692"/>
    </source>
</evidence>
<sequence>MTTTPPAPAAAPPDEAVLDRAIRRATWRLVPFLILMYMMAYLDRANIGFAKQAYQASTGISDAVFAFAAGIFFLTYAAFEVPSNLILHRVGARVWMARIMVTWGIVAAAMAFAHGETAFSVIRLLLGAAEAGFFPGAILFMTYWFPAKARGRVMGLFYFGSPLALMLGGPVSGVLLDLDGLFGLHGWQLMFLIEGLLASLVGVWAYFYLTDRPSEARWMSAEEREALSRAIAAEEREKQAAGRVGFRAVLTDPRLLHFAAIYFLIQISGYGVAFYLPTQVAALLDMKVGLMVGLVSAIPWACAIVAATFWPGLAVRTGYRRSFAFVSLLGIAAGLVISANAPPAIAIAALCLTTMGIITSQPIFWTFPTGYFGGAAAAGGIAAINAIGNLGGFFAPNVKTAVEQGFQSTAAGLYVLAAAGLVAALLVTLLRPGAGPRTDVRLRAATVRA</sequence>
<evidence type="ECO:0000256" key="6">
    <source>
        <dbReference type="SAM" id="Phobius"/>
    </source>
</evidence>
<comment type="caution">
    <text evidence="8">The sequence shown here is derived from an EMBL/GenBank/DDBJ whole genome shotgun (WGS) entry which is preliminary data.</text>
</comment>
<dbReference type="RefSeq" id="WP_088152523.1">
    <property type="nucleotide sequence ID" value="NZ_NHON01000034.1"/>
</dbReference>
<keyword evidence="4 6" id="KW-1133">Transmembrane helix</keyword>
<gene>
    <name evidence="8" type="ORF">BWR60_18575</name>
</gene>
<keyword evidence="9" id="KW-1185">Reference proteome</keyword>
<feature type="transmembrane region" description="Helical" evidence="6">
    <location>
        <begin position="25"/>
        <end position="43"/>
    </location>
</feature>
<dbReference type="InterPro" id="IPR011701">
    <property type="entry name" value="MFS"/>
</dbReference>
<feature type="transmembrane region" description="Helical" evidence="6">
    <location>
        <begin position="255"/>
        <end position="276"/>
    </location>
</feature>
<evidence type="ECO:0000256" key="1">
    <source>
        <dbReference type="ARBA" id="ARBA00004141"/>
    </source>
</evidence>
<dbReference type="PANTHER" id="PTHR43791:SF30">
    <property type="entry name" value="INNER MEMBRANE TRANSPORT PROTEIN RHMT"/>
    <property type="match status" value="1"/>
</dbReference>
<dbReference type="AlphaFoldDB" id="A0A211ZKB6"/>
<dbReference type="PANTHER" id="PTHR43791">
    <property type="entry name" value="PERMEASE-RELATED"/>
    <property type="match status" value="1"/>
</dbReference>
<dbReference type="STRING" id="1122125.GCA_000423185_05429"/>
<evidence type="ECO:0000256" key="2">
    <source>
        <dbReference type="ARBA" id="ARBA00022448"/>
    </source>
</evidence>
<feature type="transmembrane region" description="Helical" evidence="6">
    <location>
        <begin position="63"/>
        <end position="83"/>
    </location>
</feature>
<feature type="transmembrane region" description="Helical" evidence="6">
    <location>
        <begin position="121"/>
        <end position="144"/>
    </location>
</feature>
<feature type="transmembrane region" description="Helical" evidence="6">
    <location>
        <begin position="411"/>
        <end position="430"/>
    </location>
</feature>
<proteinExistence type="predicted"/>
<dbReference type="FunFam" id="1.20.1250.20:FF:000018">
    <property type="entry name" value="MFS transporter permease"/>
    <property type="match status" value="1"/>
</dbReference>
<dbReference type="EMBL" id="NHON01000034">
    <property type="protein sequence ID" value="OWJ65636.1"/>
    <property type="molecule type" value="Genomic_DNA"/>
</dbReference>
<accession>A0A211ZKB6</accession>
<keyword evidence="3 6" id="KW-0812">Transmembrane</keyword>
<feature type="transmembrane region" description="Helical" evidence="6">
    <location>
        <begin position="345"/>
        <end position="364"/>
    </location>
</feature>
<evidence type="ECO:0000256" key="5">
    <source>
        <dbReference type="ARBA" id="ARBA00023136"/>
    </source>
</evidence>
<feature type="transmembrane region" description="Helical" evidence="6">
    <location>
        <begin position="288"/>
        <end position="310"/>
    </location>
</feature>
<feature type="transmembrane region" description="Helical" evidence="6">
    <location>
        <begin position="187"/>
        <end position="209"/>
    </location>
</feature>
<feature type="transmembrane region" description="Helical" evidence="6">
    <location>
        <begin position="371"/>
        <end position="391"/>
    </location>
</feature>
<dbReference type="CDD" id="cd17319">
    <property type="entry name" value="MFS_ExuT_GudP_like"/>
    <property type="match status" value="1"/>
</dbReference>
<dbReference type="GO" id="GO:0005886">
    <property type="term" value="C:plasma membrane"/>
    <property type="evidence" value="ECO:0007669"/>
    <property type="project" value="TreeGrafter"/>
</dbReference>
<dbReference type="OrthoDB" id="9773957at2"/>
<evidence type="ECO:0000259" key="7">
    <source>
        <dbReference type="PROSITE" id="PS50850"/>
    </source>
</evidence>
<dbReference type="InterPro" id="IPR020846">
    <property type="entry name" value="MFS_dom"/>
</dbReference>
<dbReference type="PROSITE" id="PS50850">
    <property type="entry name" value="MFS"/>
    <property type="match status" value="1"/>
</dbReference>
<protein>
    <submittedName>
        <fullName evidence="8">MFS transporter</fullName>
    </submittedName>
</protein>
<feature type="transmembrane region" description="Helical" evidence="6">
    <location>
        <begin position="156"/>
        <end position="175"/>
    </location>
</feature>
<evidence type="ECO:0000313" key="8">
    <source>
        <dbReference type="EMBL" id="OWJ65636.1"/>
    </source>
</evidence>
<keyword evidence="2" id="KW-0813">Transport</keyword>
<organism evidence="8 9">
    <name type="scientific">Inquilinus limosus</name>
    <dbReference type="NCBI Taxonomy" id="171674"/>
    <lineage>
        <taxon>Bacteria</taxon>
        <taxon>Pseudomonadati</taxon>
        <taxon>Pseudomonadota</taxon>
        <taxon>Alphaproteobacteria</taxon>
        <taxon>Rhodospirillales</taxon>
        <taxon>Rhodospirillaceae</taxon>
        <taxon>Inquilinus</taxon>
    </lineage>
</organism>
<name>A0A211ZKB6_9PROT</name>
<dbReference type="GO" id="GO:0022857">
    <property type="term" value="F:transmembrane transporter activity"/>
    <property type="evidence" value="ECO:0007669"/>
    <property type="project" value="InterPro"/>
</dbReference>
<evidence type="ECO:0000313" key="9">
    <source>
        <dbReference type="Proteomes" id="UP000196655"/>
    </source>
</evidence>
<reference evidence="9" key="1">
    <citation type="submission" date="2017-05" db="EMBL/GenBank/DDBJ databases">
        <authorList>
            <person name="Macchi M."/>
            <person name="Festa S."/>
            <person name="Coppotelli B.M."/>
            <person name="Morelli I.S."/>
        </authorList>
    </citation>
    <scope>NUCLEOTIDE SEQUENCE [LARGE SCALE GENOMIC DNA]</scope>
    <source>
        <strain evidence="9">I</strain>
    </source>
</reference>
<dbReference type="Pfam" id="PF07690">
    <property type="entry name" value="MFS_1"/>
    <property type="match status" value="1"/>
</dbReference>
<evidence type="ECO:0000256" key="4">
    <source>
        <dbReference type="ARBA" id="ARBA00022989"/>
    </source>
</evidence>
<dbReference type="SUPFAM" id="SSF103473">
    <property type="entry name" value="MFS general substrate transporter"/>
    <property type="match status" value="1"/>
</dbReference>
<dbReference type="Gene3D" id="1.20.1250.20">
    <property type="entry name" value="MFS general substrate transporter like domains"/>
    <property type="match status" value="2"/>
</dbReference>
<comment type="subcellular location">
    <subcellularLocation>
        <location evidence="1">Membrane</location>
        <topology evidence="1">Multi-pass membrane protein</topology>
    </subcellularLocation>
</comment>
<dbReference type="InterPro" id="IPR036259">
    <property type="entry name" value="MFS_trans_sf"/>
</dbReference>
<feature type="transmembrane region" description="Helical" evidence="6">
    <location>
        <begin position="95"/>
        <end position="115"/>
    </location>
</feature>